<organism evidence="2 3">
    <name type="scientific">Mycena venus</name>
    <dbReference type="NCBI Taxonomy" id="2733690"/>
    <lineage>
        <taxon>Eukaryota</taxon>
        <taxon>Fungi</taxon>
        <taxon>Dikarya</taxon>
        <taxon>Basidiomycota</taxon>
        <taxon>Agaricomycotina</taxon>
        <taxon>Agaricomycetes</taxon>
        <taxon>Agaricomycetidae</taxon>
        <taxon>Agaricales</taxon>
        <taxon>Marasmiineae</taxon>
        <taxon>Mycenaceae</taxon>
        <taxon>Mycena</taxon>
    </lineage>
</organism>
<dbReference type="Pfam" id="PF00069">
    <property type="entry name" value="Pkinase"/>
    <property type="match status" value="1"/>
</dbReference>
<reference evidence="2" key="1">
    <citation type="submission" date="2020-05" db="EMBL/GenBank/DDBJ databases">
        <title>Mycena genomes resolve the evolution of fungal bioluminescence.</title>
        <authorList>
            <person name="Tsai I.J."/>
        </authorList>
    </citation>
    <scope>NUCLEOTIDE SEQUENCE</scope>
    <source>
        <strain evidence="2">CCC161011</strain>
    </source>
</reference>
<keyword evidence="2" id="KW-0808">Transferase</keyword>
<feature type="domain" description="Protein kinase" evidence="1">
    <location>
        <begin position="1"/>
        <end position="238"/>
    </location>
</feature>
<sequence>MVRMPDDLNQAEDFIKKFRREVHVWSPLKHKNILPLIGVCEDLTPLPVLISPFYEFGHIETYLRKHPEINRQELVLGVASGLEFLHANDIVHGDLKPQNVLVDKQGTARICDFGISKILNRSGFTTCTVGTAPYMAPELLFVIDGMAVDELPSTTKSSDVYSFGLVALEILTSLPSKGRPSKAIVTATMLAKLRPKRMDYDVRTVKSETWSVLDQCWTFEPQQRPAISQVLRKLDSSF</sequence>
<dbReference type="SMART" id="SM00220">
    <property type="entry name" value="S_TKc"/>
    <property type="match status" value="1"/>
</dbReference>
<dbReference type="InterPro" id="IPR051681">
    <property type="entry name" value="Ser/Thr_Kinases-Pseudokinases"/>
</dbReference>
<dbReference type="PRINTS" id="PR00109">
    <property type="entry name" value="TYRKINASE"/>
</dbReference>
<proteinExistence type="predicted"/>
<dbReference type="InterPro" id="IPR001245">
    <property type="entry name" value="Ser-Thr/Tyr_kinase_cat_dom"/>
</dbReference>
<comment type="caution">
    <text evidence="2">The sequence shown here is derived from an EMBL/GenBank/DDBJ whole genome shotgun (WGS) entry which is preliminary data.</text>
</comment>
<dbReference type="PIRSF" id="PIRSF000654">
    <property type="entry name" value="Integrin-linked_kinase"/>
    <property type="match status" value="1"/>
</dbReference>
<protein>
    <submittedName>
        <fullName evidence="2">TKL/TKL-ccin protein kinase</fullName>
    </submittedName>
</protein>
<evidence type="ECO:0000313" key="2">
    <source>
        <dbReference type="EMBL" id="KAF7337064.1"/>
    </source>
</evidence>
<dbReference type="InterPro" id="IPR011009">
    <property type="entry name" value="Kinase-like_dom_sf"/>
</dbReference>
<dbReference type="PANTHER" id="PTHR44329">
    <property type="entry name" value="SERINE/THREONINE-PROTEIN KINASE TNNI3K-RELATED"/>
    <property type="match status" value="1"/>
</dbReference>
<dbReference type="InterPro" id="IPR008271">
    <property type="entry name" value="Ser/Thr_kinase_AS"/>
</dbReference>
<dbReference type="Gene3D" id="1.10.510.10">
    <property type="entry name" value="Transferase(Phosphotransferase) domain 1"/>
    <property type="match status" value="1"/>
</dbReference>
<dbReference type="AlphaFoldDB" id="A0A8H6XA91"/>
<dbReference type="GO" id="GO:0005524">
    <property type="term" value="F:ATP binding"/>
    <property type="evidence" value="ECO:0007669"/>
    <property type="project" value="InterPro"/>
</dbReference>
<keyword evidence="2" id="KW-0418">Kinase</keyword>
<evidence type="ECO:0000313" key="3">
    <source>
        <dbReference type="Proteomes" id="UP000620124"/>
    </source>
</evidence>
<gene>
    <name evidence="2" type="ORF">MVEN_02143600</name>
</gene>
<keyword evidence="3" id="KW-1185">Reference proteome</keyword>
<dbReference type="GO" id="GO:0004674">
    <property type="term" value="F:protein serine/threonine kinase activity"/>
    <property type="evidence" value="ECO:0007669"/>
    <property type="project" value="TreeGrafter"/>
</dbReference>
<dbReference type="PROSITE" id="PS50011">
    <property type="entry name" value="PROTEIN_KINASE_DOM"/>
    <property type="match status" value="1"/>
</dbReference>
<dbReference type="PROSITE" id="PS00108">
    <property type="entry name" value="PROTEIN_KINASE_ST"/>
    <property type="match status" value="1"/>
</dbReference>
<accession>A0A8H6XA91</accession>
<name>A0A8H6XA91_9AGAR</name>
<evidence type="ECO:0000259" key="1">
    <source>
        <dbReference type="PROSITE" id="PS50011"/>
    </source>
</evidence>
<dbReference type="EMBL" id="JACAZI010000022">
    <property type="protein sequence ID" value="KAF7337064.1"/>
    <property type="molecule type" value="Genomic_DNA"/>
</dbReference>
<dbReference type="InterPro" id="IPR000719">
    <property type="entry name" value="Prot_kinase_dom"/>
</dbReference>
<dbReference type="SUPFAM" id="SSF56112">
    <property type="entry name" value="Protein kinase-like (PK-like)"/>
    <property type="match status" value="1"/>
</dbReference>
<dbReference type="Proteomes" id="UP000620124">
    <property type="component" value="Unassembled WGS sequence"/>
</dbReference>
<dbReference type="OrthoDB" id="5966500at2759"/>